<dbReference type="PANTHER" id="PTHR46401">
    <property type="entry name" value="GLYCOSYLTRANSFERASE WBBK-RELATED"/>
    <property type="match status" value="1"/>
</dbReference>
<sequence length="1268" mass="144050">MSSSTPEPYQLIPPEIKNDEFYLAIQKLAREANIKTVLEIGSSSGGGSTEAFVKGLRENPNQPTLFCMEVAKLRFAELQNNYKQDTFVKCYNVSSVAIDQFPTEAEVIDFYNTQATNLTRYPLSQVLEWLHQDIEYVKNSGVSDAGIKQIKQENQIETFDLVLIDGSEFTGVAELQEVYGATFLLLDDITTYKNYHNYYQLLQDKNYTLIAENKLLRNGYAIFQKSDRESPFSFSEEQSEQLLVKRLIKPGMTVFDVGANLGDYTLLFSQLVGISGKVYAFEPTATIFQKLQHRLEQAKCQNSSAIQKAVYSENTTVEFHEFSEEYSVWNSIGIPKMLNPKTGSEYVPIVKSEQIPAITLDSFCQKEKIDKIDYLKLDVEGAESDALQGMLSLLRNRQIGFIQFEISQKMLEGLNHTAKETFDLLIENGYECHRIQPNGQVGEQVSNSNSFYENYIAFPELPIHFFTIVLNGEPFIRYHIEILQKLPFKWHWHIVEGVADLKHDTAWALRNGGQVSDDLHNQGRSNDGTSEYLDKLAAEYPQQVTVYRKPEGQFWDGKREMTNAPLANIAEECLLWQIDVDELWTSEQVITLRQMFVENLEKTAAYFWCWYFVGEKLIISTRHCYAENPAQDWLRVWRYKPGYFWAAHEPPVLVESQADGQLVNIAALNPFLHDETEKQGLVFQHFAYVTPQQLQFKEKYYGYANAVGYWESLQSQQQFPVMLRDYFPWVRDETRVDTIDSLGIVPIARRSSSQDNWQFVEITNKSIELQTSERLFPSIIVDGVFFQMYNTGIARVWRSLLEEWTKTGFARHVVVLDRANSAPKIPGVWYRTVAAYDYNAVEADRAMVQQVCDEEGASLFISTYYSTPLTTPSAFLAYDMIPEVMEWDLSSPMWREKHRAIQQASTFLSISQNTAKDLAAIFPEIEEQNVKVALCGVPNNFTPANPSEINAFRSKYGINKPYFMIVGLSGGYKNTTLFLQAFSQLPTRLAFDLVFTGSGSKFPDEFRPFTAGCTVHLLQLPDDELKAAYSGAIALVYPSKYEGFGLPIVEALACGCPVITCPNASIPEVAGNAAIYVNDSDVNGLANALCDVQKPETRNALILAGLQQAKQFSWQRMAEVVSHTLLEATLAHLYLRQTNLILFPDWQQPEEVLGAMLVEAIATIATHPHSRAIALLIDTTNITPEEADLFLSSVAMHLMMEQELDISETLGIQLIGELSEMQWQVLRDRLWGRLQLDYESQAAITCRNLEELPAYSLETLSQTQFSVS</sequence>
<dbReference type="Gene3D" id="3.40.50.150">
    <property type="entry name" value="Vaccinia Virus protein VP39"/>
    <property type="match status" value="2"/>
</dbReference>
<dbReference type="CDD" id="cd03809">
    <property type="entry name" value="GT4_MtfB-like"/>
    <property type="match status" value="1"/>
</dbReference>
<protein>
    <submittedName>
        <fullName evidence="3">Glycosyl transferase family 1</fullName>
    </submittedName>
</protein>
<dbReference type="GO" id="GO:0009103">
    <property type="term" value="P:lipopolysaccharide biosynthetic process"/>
    <property type="evidence" value="ECO:0007669"/>
    <property type="project" value="TreeGrafter"/>
</dbReference>
<keyword evidence="1 3" id="KW-0808">Transferase</keyword>
<dbReference type="SUPFAM" id="SSF53756">
    <property type="entry name" value="UDP-Glycosyltransferase/glycogen phosphorylase"/>
    <property type="match status" value="1"/>
</dbReference>
<dbReference type="InterPro" id="IPR006342">
    <property type="entry name" value="FkbM_mtfrase"/>
</dbReference>
<feature type="domain" description="Methyltransferase FkbM" evidence="2">
    <location>
        <begin position="256"/>
        <end position="431"/>
    </location>
</feature>
<dbReference type="RefSeq" id="WP_069967833.1">
    <property type="nucleotide sequence ID" value="NZ_CM124774.1"/>
</dbReference>
<dbReference type="PANTHER" id="PTHR46401:SF2">
    <property type="entry name" value="GLYCOSYLTRANSFERASE WBBK-RELATED"/>
    <property type="match status" value="1"/>
</dbReference>
<dbReference type="AlphaFoldDB" id="A0A1E5QIZ5"/>
<evidence type="ECO:0000259" key="2">
    <source>
        <dbReference type="Pfam" id="PF05050"/>
    </source>
</evidence>
<gene>
    <name evidence="3" type="ORF">BH720_14005</name>
</gene>
<reference evidence="3" key="1">
    <citation type="submission" date="2016-09" db="EMBL/GenBank/DDBJ databases">
        <title>Draft genome of thermotolerant cyanobacterium Desertifilum sp. strain IPPAS B-1220.</title>
        <authorList>
            <person name="Sinetova M.A."/>
            <person name="Bolakhan K."/>
            <person name="Zayadan B.K."/>
            <person name="Mironov K.S."/>
            <person name="Ustinova V."/>
            <person name="Kupriyanova E.V."/>
            <person name="Sidorov R.A."/>
            <person name="Skrypnik A.N."/>
            <person name="Gogoleva N.E."/>
            <person name="Gogolev Y.V."/>
            <person name="Los D.A."/>
        </authorList>
    </citation>
    <scope>NUCLEOTIDE SEQUENCE [LARGE SCALE GENOMIC DNA]</scope>
    <source>
        <strain evidence="3">IPPAS B-1220</strain>
    </source>
</reference>
<organism evidence="3">
    <name type="scientific">Desertifilum tharense IPPAS B-1220</name>
    <dbReference type="NCBI Taxonomy" id="1781255"/>
    <lineage>
        <taxon>Bacteria</taxon>
        <taxon>Bacillati</taxon>
        <taxon>Cyanobacteriota</taxon>
        <taxon>Cyanophyceae</taxon>
        <taxon>Desertifilales</taxon>
        <taxon>Desertifilaceae</taxon>
        <taxon>Desertifilum</taxon>
    </lineage>
</organism>
<dbReference type="NCBIfam" id="TIGR01444">
    <property type="entry name" value="fkbM_fam"/>
    <property type="match status" value="1"/>
</dbReference>
<dbReference type="Gene3D" id="3.40.50.2000">
    <property type="entry name" value="Glycogen Phosphorylase B"/>
    <property type="match status" value="2"/>
</dbReference>
<dbReference type="InterPro" id="IPR029063">
    <property type="entry name" value="SAM-dependent_MTases_sf"/>
</dbReference>
<evidence type="ECO:0000313" key="3">
    <source>
        <dbReference type="EMBL" id="OEJ74581.1"/>
    </source>
</evidence>
<dbReference type="Pfam" id="PF13692">
    <property type="entry name" value="Glyco_trans_1_4"/>
    <property type="match status" value="1"/>
</dbReference>
<comment type="caution">
    <text evidence="3">The sequence shown here is derived from an EMBL/GenBank/DDBJ whole genome shotgun (WGS) entry which is preliminary data.</text>
</comment>
<evidence type="ECO:0000256" key="1">
    <source>
        <dbReference type="ARBA" id="ARBA00022679"/>
    </source>
</evidence>
<dbReference type="SUPFAM" id="SSF53335">
    <property type="entry name" value="S-adenosyl-L-methionine-dependent methyltransferases"/>
    <property type="match status" value="1"/>
</dbReference>
<proteinExistence type="predicted"/>
<dbReference type="OrthoDB" id="9797829at2"/>
<dbReference type="GO" id="GO:0016757">
    <property type="term" value="F:glycosyltransferase activity"/>
    <property type="evidence" value="ECO:0007669"/>
    <property type="project" value="TreeGrafter"/>
</dbReference>
<dbReference type="Pfam" id="PF05050">
    <property type="entry name" value="Methyltransf_21"/>
    <property type="match status" value="1"/>
</dbReference>
<dbReference type="STRING" id="1781255.BH720_14005"/>
<accession>A0A1E5QIZ5</accession>
<name>A0A1E5QIZ5_9CYAN</name>
<dbReference type="EMBL" id="MJGC01000065">
    <property type="protein sequence ID" value="OEJ74581.1"/>
    <property type="molecule type" value="Genomic_DNA"/>
</dbReference>